<comment type="caution">
    <text evidence="7">The sequence shown here is derived from an EMBL/GenBank/DDBJ whole genome shotgun (WGS) entry which is preliminary data.</text>
</comment>
<name>A0A158ESV5_9BURK</name>
<comment type="subcellular location">
    <subcellularLocation>
        <location evidence="1">Cell membrane</location>
    </subcellularLocation>
</comment>
<keyword evidence="4 6" id="KW-1133">Transmembrane helix</keyword>
<dbReference type="Proteomes" id="UP000054717">
    <property type="component" value="Unassembled WGS sequence"/>
</dbReference>
<evidence type="ECO:0000256" key="3">
    <source>
        <dbReference type="ARBA" id="ARBA00022692"/>
    </source>
</evidence>
<dbReference type="InterPro" id="IPR022781">
    <property type="entry name" value="Flagellar_biosynth_FliO"/>
</dbReference>
<evidence type="ECO:0000256" key="1">
    <source>
        <dbReference type="ARBA" id="ARBA00004236"/>
    </source>
</evidence>
<dbReference type="AlphaFoldDB" id="A0A158ESV5"/>
<dbReference type="GO" id="GO:0016020">
    <property type="term" value="C:membrane"/>
    <property type="evidence" value="ECO:0007669"/>
    <property type="project" value="InterPro"/>
</dbReference>
<keyword evidence="2" id="KW-1003">Cell membrane</keyword>
<sequence>MIQPVSDMRAIGGVLAGGDISPIRVVAALALCLLMSIVAVILMRRIRMPLFISSRTVDKRIQVLDTVRLNSKTTLHLIQSGDAQILIACDSNGARTLHSATSKQETQP</sequence>
<dbReference type="STRING" id="326475.AWB66_00211"/>
<proteinExistence type="predicted"/>
<evidence type="ECO:0000256" key="6">
    <source>
        <dbReference type="SAM" id="Phobius"/>
    </source>
</evidence>
<evidence type="ECO:0000256" key="5">
    <source>
        <dbReference type="ARBA" id="ARBA00023136"/>
    </source>
</evidence>
<dbReference type="EMBL" id="FCNZ02000001">
    <property type="protein sequence ID" value="SAL10596.1"/>
    <property type="molecule type" value="Genomic_DNA"/>
</dbReference>
<dbReference type="GO" id="GO:0044781">
    <property type="term" value="P:bacterial-type flagellum organization"/>
    <property type="evidence" value="ECO:0007669"/>
    <property type="project" value="InterPro"/>
</dbReference>
<evidence type="ECO:0000313" key="7">
    <source>
        <dbReference type="EMBL" id="SAL10596.1"/>
    </source>
</evidence>
<organism evidence="7 8">
    <name type="scientific">Caballeronia telluris</name>
    <dbReference type="NCBI Taxonomy" id="326475"/>
    <lineage>
        <taxon>Bacteria</taxon>
        <taxon>Pseudomonadati</taxon>
        <taxon>Pseudomonadota</taxon>
        <taxon>Betaproteobacteria</taxon>
        <taxon>Burkholderiales</taxon>
        <taxon>Burkholderiaceae</taxon>
        <taxon>Caballeronia</taxon>
    </lineage>
</organism>
<evidence type="ECO:0008006" key="9">
    <source>
        <dbReference type="Google" id="ProtNLM"/>
    </source>
</evidence>
<keyword evidence="8" id="KW-1185">Reference proteome</keyword>
<gene>
    <name evidence="7" type="ORF">AWB66_00211</name>
</gene>
<keyword evidence="3 6" id="KW-0812">Transmembrane</keyword>
<evidence type="ECO:0000256" key="2">
    <source>
        <dbReference type="ARBA" id="ARBA00022475"/>
    </source>
</evidence>
<evidence type="ECO:0000313" key="8">
    <source>
        <dbReference type="Proteomes" id="UP000054717"/>
    </source>
</evidence>
<reference evidence="7" key="1">
    <citation type="submission" date="2016-01" db="EMBL/GenBank/DDBJ databases">
        <authorList>
            <person name="Peeters Charlotte."/>
        </authorList>
    </citation>
    <scope>NUCLEOTIDE SEQUENCE</scope>
    <source>
        <strain evidence="7">LMG 22936</strain>
    </source>
</reference>
<feature type="transmembrane region" description="Helical" evidence="6">
    <location>
        <begin position="23"/>
        <end position="43"/>
    </location>
</feature>
<evidence type="ECO:0000256" key="4">
    <source>
        <dbReference type="ARBA" id="ARBA00022989"/>
    </source>
</evidence>
<keyword evidence="5 6" id="KW-0472">Membrane</keyword>
<dbReference type="Pfam" id="PF04347">
    <property type="entry name" value="FliO"/>
    <property type="match status" value="1"/>
</dbReference>
<protein>
    <recommendedName>
        <fullName evidence="9">Flagellar biosynthesis protein, FliO</fullName>
    </recommendedName>
</protein>
<accession>A0A158ESV5</accession>
<dbReference type="RefSeq" id="WP_087628404.1">
    <property type="nucleotide sequence ID" value="NZ_FCNZ02000001.1"/>
</dbReference>